<keyword evidence="3 5" id="KW-0285">Flavoprotein</keyword>
<keyword evidence="8" id="KW-0560">Oxidoreductase</keyword>
<evidence type="ECO:0000313" key="9">
    <source>
        <dbReference type="Proteomes" id="UP000587527"/>
    </source>
</evidence>
<dbReference type="PANTHER" id="PTHR11552:SF147">
    <property type="entry name" value="CHOLINE DEHYDROGENASE, MITOCHONDRIAL"/>
    <property type="match status" value="1"/>
</dbReference>
<organism evidence="8 9">
    <name type="scientific">Allocatelliglobosispora scoriae</name>
    <dbReference type="NCBI Taxonomy" id="643052"/>
    <lineage>
        <taxon>Bacteria</taxon>
        <taxon>Bacillati</taxon>
        <taxon>Actinomycetota</taxon>
        <taxon>Actinomycetes</taxon>
        <taxon>Micromonosporales</taxon>
        <taxon>Micromonosporaceae</taxon>
        <taxon>Allocatelliglobosispora</taxon>
    </lineage>
</organism>
<dbReference type="SUPFAM" id="SSF51905">
    <property type="entry name" value="FAD/NAD(P)-binding domain"/>
    <property type="match status" value="1"/>
</dbReference>
<protein>
    <submittedName>
        <fullName evidence="8">Choline dehydrogenase</fullName>
        <ecNumber evidence="8">1.1.99.1</ecNumber>
    </submittedName>
</protein>
<evidence type="ECO:0000256" key="1">
    <source>
        <dbReference type="ARBA" id="ARBA00001974"/>
    </source>
</evidence>
<evidence type="ECO:0000256" key="2">
    <source>
        <dbReference type="ARBA" id="ARBA00010790"/>
    </source>
</evidence>
<comment type="caution">
    <text evidence="8">The sequence shown here is derived from an EMBL/GenBank/DDBJ whole genome shotgun (WGS) entry which is preliminary data.</text>
</comment>
<dbReference type="PANTHER" id="PTHR11552">
    <property type="entry name" value="GLUCOSE-METHANOL-CHOLINE GMC OXIDOREDUCTASE"/>
    <property type="match status" value="1"/>
</dbReference>
<sequence>MYDYVIVGAGSAGSVLAARLSEDPRITVCVVEAGPADDAENIRIPAAFGTLFRSRIDWDYDSHEEPMLHRRRIYLPRGKTLGGSSSINAGLYLRGNPSDFDSWGQPGWTFADLLPYFKRSEDNERGESAFHGAGGPMSVSEGRSNNVMAKAFVDAALEAGHPYNTDFNDGDRQDGFGYFQMMQRDGRRWSSADAYLRPALGRPNLTLETNLQIHRILIENGRAVGVTGYRLDEQITLRASREVILCSGSYNTPFLLMHSGVGPAKVLSAVDIPVLLDHPDVGQNLHDQPIVPMVFPHDHPVSTLIAHQPEYVREFQEHGTGPLTSNGPESGGYIRTRAGLAAPDVLFYSGPLMFADSGLGLPSGHGITFGPVVLNPQSTGDVSLDSDDPTTKPKIVHNYFTAPDDLLSAVGGVRAGLEIARQKSLQPYTGTMLRAPASGSEKDLVEYIRLHAHSIFHATSTCMIGKVVDAELRVKGIEGLRVADASIMPRPGRGAPNSTVIAIGEKAADLILGRPAPRPLIATATKE</sequence>
<evidence type="ECO:0000313" key="8">
    <source>
        <dbReference type="EMBL" id="MBB5868399.1"/>
    </source>
</evidence>
<dbReference type="Proteomes" id="UP000587527">
    <property type="component" value="Unassembled WGS sequence"/>
</dbReference>
<dbReference type="Pfam" id="PF00732">
    <property type="entry name" value="GMC_oxred_N"/>
    <property type="match status" value="1"/>
</dbReference>
<feature type="domain" description="Glucose-methanol-choline oxidoreductase N-terminal" evidence="7">
    <location>
        <begin position="248"/>
        <end position="262"/>
    </location>
</feature>
<keyword evidence="9" id="KW-1185">Reference proteome</keyword>
<dbReference type="InterPro" id="IPR007867">
    <property type="entry name" value="GMC_OxRtase_C"/>
</dbReference>
<dbReference type="InterPro" id="IPR000172">
    <property type="entry name" value="GMC_OxRdtase_N"/>
</dbReference>
<dbReference type="Gene3D" id="3.30.560.10">
    <property type="entry name" value="Glucose Oxidase, domain 3"/>
    <property type="match status" value="1"/>
</dbReference>
<keyword evidence="4 5" id="KW-0274">FAD</keyword>
<reference evidence="8 9" key="1">
    <citation type="submission" date="2020-08" db="EMBL/GenBank/DDBJ databases">
        <title>Sequencing the genomes of 1000 actinobacteria strains.</title>
        <authorList>
            <person name="Klenk H.-P."/>
        </authorList>
    </citation>
    <scope>NUCLEOTIDE SEQUENCE [LARGE SCALE GENOMIC DNA]</scope>
    <source>
        <strain evidence="8 9">DSM 45362</strain>
    </source>
</reference>
<dbReference type="EMBL" id="JACHMN010000002">
    <property type="protein sequence ID" value="MBB5868399.1"/>
    <property type="molecule type" value="Genomic_DNA"/>
</dbReference>
<dbReference type="InterPro" id="IPR012132">
    <property type="entry name" value="GMC_OxRdtase"/>
</dbReference>
<dbReference type="PIRSF" id="PIRSF000137">
    <property type="entry name" value="Alcohol_oxidase"/>
    <property type="match status" value="1"/>
</dbReference>
<dbReference type="InterPro" id="IPR036188">
    <property type="entry name" value="FAD/NAD-bd_sf"/>
</dbReference>
<dbReference type="EC" id="1.1.99.1" evidence="8"/>
<comment type="similarity">
    <text evidence="2 5">Belongs to the GMC oxidoreductase family.</text>
</comment>
<evidence type="ECO:0000256" key="5">
    <source>
        <dbReference type="RuleBase" id="RU003968"/>
    </source>
</evidence>
<dbReference type="SUPFAM" id="SSF54373">
    <property type="entry name" value="FAD-linked reductases, C-terminal domain"/>
    <property type="match status" value="1"/>
</dbReference>
<feature type="domain" description="Glucose-methanol-choline oxidoreductase N-terminal" evidence="6">
    <location>
        <begin position="78"/>
        <end position="101"/>
    </location>
</feature>
<dbReference type="PROSITE" id="PS00623">
    <property type="entry name" value="GMC_OXRED_1"/>
    <property type="match status" value="1"/>
</dbReference>
<name>A0A841BMI8_9ACTN</name>
<dbReference type="GO" id="GO:0050660">
    <property type="term" value="F:flavin adenine dinucleotide binding"/>
    <property type="evidence" value="ECO:0007669"/>
    <property type="project" value="InterPro"/>
</dbReference>
<gene>
    <name evidence="8" type="ORF">F4553_001778</name>
</gene>
<dbReference type="Gene3D" id="3.50.50.60">
    <property type="entry name" value="FAD/NAD(P)-binding domain"/>
    <property type="match status" value="1"/>
</dbReference>
<dbReference type="Pfam" id="PF05199">
    <property type="entry name" value="GMC_oxred_C"/>
    <property type="match status" value="1"/>
</dbReference>
<dbReference type="GO" id="GO:0008812">
    <property type="term" value="F:choline dehydrogenase activity"/>
    <property type="evidence" value="ECO:0007669"/>
    <property type="project" value="UniProtKB-EC"/>
</dbReference>
<evidence type="ECO:0000259" key="6">
    <source>
        <dbReference type="PROSITE" id="PS00623"/>
    </source>
</evidence>
<evidence type="ECO:0000256" key="4">
    <source>
        <dbReference type="ARBA" id="ARBA00022827"/>
    </source>
</evidence>
<comment type="cofactor">
    <cofactor evidence="1">
        <name>FAD</name>
        <dbReference type="ChEBI" id="CHEBI:57692"/>
    </cofactor>
</comment>
<evidence type="ECO:0000259" key="7">
    <source>
        <dbReference type="PROSITE" id="PS00624"/>
    </source>
</evidence>
<dbReference type="AlphaFoldDB" id="A0A841BMI8"/>
<evidence type="ECO:0000256" key="3">
    <source>
        <dbReference type="ARBA" id="ARBA00022630"/>
    </source>
</evidence>
<accession>A0A841BMI8</accession>
<dbReference type="PROSITE" id="PS00624">
    <property type="entry name" value="GMC_OXRED_2"/>
    <property type="match status" value="1"/>
</dbReference>
<proteinExistence type="inferred from homology"/>
<dbReference type="RefSeq" id="WP_184834312.1">
    <property type="nucleotide sequence ID" value="NZ_JACHMN010000002.1"/>
</dbReference>